<organism evidence="1 2">
    <name type="scientific">Paxillus rubicundulus Ve08.2h10</name>
    <dbReference type="NCBI Taxonomy" id="930991"/>
    <lineage>
        <taxon>Eukaryota</taxon>
        <taxon>Fungi</taxon>
        <taxon>Dikarya</taxon>
        <taxon>Basidiomycota</taxon>
        <taxon>Agaricomycotina</taxon>
        <taxon>Agaricomycetes</taxon>
        <taxon>Agaricomycetidae</taxon>
        <taxon>Boletales</taxon>
        <taxon>Paxilineae</taxon>
        <taxon>Paxillaceae</taxon>
        <taxon>Paxillus</taxon>
    </lineage>
</organism>
<gene>
    <name evidence="1" type="ORF">PAXRUDRAFT_824643</name>
</gene>
<dbReference type="HOGENOM" id="CLU_2688496_0_0_1"/>
<dbReference type="InParanoid" id="A0A0D0DU56"/>
<sequence length="74" mass="8507">MLALRDPKWCLRCERPVPYAWHWTLLGKCRDLCRHRVPVGDDLAPQRTPACMISLSHELSVVAYHGQNPAHDDC</sequence>
<protein>
    <submittedName>
        <fullName evidence="1">Uncharacterized protein</fullName>
    </submittedName>
</protein>
<evidence type="ECO:0000313" key="2">
    <source>
        <dbReference type="Proteomes" id="UP000054538"/>
    </source>
</evidence>
<dbReference type="AlphaFoldDB" id="A0A0D0DU56"/>
<proteinExistence type="predicted"/>
<dbReference type="EMBL" id="KN824923">
    <property type="protein sequence ID" value="KIK97723.1"/>
    <property type="molecule type" value="Genomic_DNA"/>
</dbReference>
<name>A0A0D0DU56_9AGAM</name>
<accession>A0A0D0DU56</accession>
<dbReference type="Proteomes" id="UP000054538">
    <property type="component" value="Unassembled WGS sequence"/>
</dbReference>
<reference evidence="1 2" key="1">
    <citation type="submission" date="2014-04" db="EMBL/GenBank/DDBJ databases">
        <authorList>
            <consortium name="DOE Joint Genome Institute"/>
            <person name="Kuo A."/>
            <person name="Kohler A."/>
            <person name="Jargeat P."/>
            <person name="Nagy L.G."/>
            <person name="Floudas D."/>
            <person name="Copeland A."/>
            <person name="Barry K.W."/>
            <person name="Cichocki N."/>
            <person name="Veneault-Fourrey C."/>
            <person name="LaButti K."/>
            <person name="Lindquist E.A."/>
            <person name="Lipzen A."/>
            <person name="Lundell T."/>
            <person name="Morin E."/>
            <person name="Murat C."/>
            <person name="Sun H."/>
            <person name="Tunlid A."/>
            <person name="Henrissat B."/>
            <person name="Grigoriev I.V."/>
            <person name="Hibbett D.S."/>
            <person name="Martin F."/>
            <person name="Nordberg H.P."/>
            <person name="Cantor M.N."/>
            <person name="Hua S.X."/>
        </authorList>
    </citation>
    <scope>NUCLEOTIDE SEQUENCE [LARGE SCALE GENOMIC DNA]</scope>
    <source>
        <strain evidence="1 2">Ve08.2h10</strain>
    </source>
</reference>
<evidence type="ECO:0000313" key="1">
    <source>
        <dbReference type="EMBL" id="KIK97723.1"/>
    </source>
</evidence>
<keyword evidence="2" id="KW-1185">Reference proteome</keyword>
<reference evidence="2" key="2">
    <citation type="submission" date="2015-01" db="EMBL/GenBank/DDBJ databases">
        <title>Evolutionary Origins and Diversification of the Mycorrhizal Mutualists.</title>
        <authorList>
            <consortium name="DOE Joint Genome Institute"/>
            <consortium name="Mycorrhizal Genomics Consortium"/>
            <person name="Kohler A."/>
            <person name="Kuo A."/>
            <person name="Nagy L.G."/>
            <person name="Floudas D."/>
            <person name="Copeland A."/>
            <person name="Barry K.W."/>
            <person name="Cichocki N."/>
            <person name="Veneault-Fourrey C."/>
            <person name="LaButti K."/>
            <person name="Lindquist E.A."/>
            <person name="Lipzen A."/>
            <person name="Lundell T."/>
            <person name="Morin E."/>
            <person name="Murat C."/>
            <person name="Riley R."/>
            <person name="Ohm R."/>
            <person name="Sun H."/>
            <person name="Tunlid A."/>
            <person name="Henrissat B."/>
            <person name="Grigoriev I.V."/>
            <person name="Hibbett D.S."/>
            <person name="Martin F."/>
        </authorList>
    </citation>
    <scope>NUCLEOTIDE SEQUENCE [LARGE SCALE GENOMIC DNA]</scope>
    <source>
        <strain evidence="2">Ve08.2h10</strain>
    </source>
</reference>